<organism evidence="11 12">
    <name type="scientific">Leifsonia stereocauli</name>
    <dbReference type="NCBI Taxonomy" id="3134136"/>
    <lineage>
        <taxon>Bacteria</taxon>
        <taxon>Bacillati</taxon>
        <taxon>Actinomycetota</taxon>
        <taxon>Actinomycetes</taxon>
        <taxon>Micrococcales</taxon>
        <taxon>Microbacteriaceae</taxon>
        <taxon>Leifsonia</taxon>
    </lineage>
</organism>
<comment type="subcellular location">
    <subcellularLocation>
        <location evidence="1">Cell inner membrane</location>
        <topology evidence="1">Multi-pass membrane protein</topology>
    </subcellularLocation>
</comment>
<accession>A0ABU9W1N1</accession>
<dbReference type="RefSeq" id="WP_342112396.1">
    <property type="nucleotide sequence ID" value="NZ_JBCAUN010000001.1"/>
</dbReference>
<feature type="compositionally biased region" description="Low complexity" evidence="9">
    <location>
        <begin position="234"/>
        <end position="247"/>
    </location>
</feature>
<keyword evidence="8 10" id="KW-0472">Membrane</keyword>
<evidence type="ECO:0000256" key="4">
    <source>
        <dbReference type="ARBA" id="ARBA00022475"/>
    </source>
</evidence>
<feature type="transmembrane region" description="Helical" evidence="10">
    <location>
        <begin position="381"/>
        <end position="399"/>
    </location>
</feature>
<dbReference type="PIRSF" id="PIRSF004539">
    <property type="entry name" value="C4-dicrbxl_trns"/>
    <property type="match status" value="1"/>
</dbReference>
<proteinExistence type="inferred from homology"/>
<evidence type="ECO:0000313" key="11">
    <source>
        <dbReference type="EMBL" id="MEN1945898.1"/>
    </source>
</evidence>
<keyword evidence="12" id="KW-1185">Reference proteome</keyword>
<evidence type="ECO:0000256" key="9">
    <source>
        <dbReference type="SAM" id="MobiDB-lite"/>
    </source>
</evidence>
<dbReference type="InterPro" id="IPR004668">
    <property type="entry name" value="Anaer_Dcu_memb_transpt"/>
</dbReference>
<dbReference type="EMBL" id="JBCLVG010000001">
    <property type="protein sequence ID" value="MEN1945898.1"/>
    <property type="molecule type" value="Genomic_DNA"/>
</dbReference>
<evidence type="ECO:0000256" key="6">
    <source>
        <dbReference type="ARBA" id="ARBA00022692"/>
    </source>
</evidence>
<evidence type="ECO:0000256" key="2">
    <source>
        <dbReference type="ARBA" id="ARBA00006413"/>
    </source>
</evidence>
<evidence type="ECO:0000256" key="5">
    <source>
        <dbReference type="ARBA" id="ARBA00022519"/>
    </source>
</evidence>
<evidence type="ECO:0000256" key="7">
    <source>
        <dbReference type="ARBA" id="ARBA00022989"/>
    </source>
</evidence>
<keyword evidence="5" id="KW-0997">Cell inner membrane</keyword>
<keyword evidence="3" id="KW-0813">Transport</keyword>
<feature type="transmembrane region" description="Helical" evidence="10">
    <location>
        <begin position="28"/>
        <end position="45"/>
    </location>
</feature>
<keyword evidence="6 10" id="KW-0812">Transmembrane</keyword>
<comment type="similarity">
    <text evidence="2">Belongs to the DcuA/DcuB transporter (TC 2.A.13.1) family.</text>
</comment>
<evidence type="ECO:0000313" key="12">
    <source>
        <dbReference type="Proteomes" id="UP001425155"/>
    </source>
</evidence>
<feature type="transmembrane region" description="Helical" evidence="10">
    <location>
        <begin position="172"/>
        <end position="190"/>
    </location>
</feature>
<dbReference type="PANTHER" id="PTHR36106:SF1">
    <property type="entry name" value="ANAEROBIC C4-DICARBOXYLATE TRANSPORTER DCUB"/>
    <property type="match status" value="1"/>
</dbReference>
<evidence type="ECO:0000256" key="8">
    <source>
        <dbReference type="ARBA" id="ARBA00023136"/>
    </source>
</evidence>
<comment type="caution">
    <text evidence="11">The sequence shown here is derived from an EMBL/GenBank/DDBJ whole genome shotgun (WGS) entry which is preliminary data.</text>
</comment>
<feature type="transmembrane region" description="Helical" evidence="10">
    <location>
        <begin position="411"/>
        <end position="435"/>
    </location>
</feature>
<feature type="transmembrane region" description="Helical" evidence="10">
    <location>
        <begin position="464"/>
        <end position="486"/>
    </location>
</feature>
<keyword evidence="7 10" id="KW-1133">Transmembrane helix</keyword>
<feature type="transmembrane region" description="Helical" evidence="10">
    <location>
        <begin position="274"/>
        <end position="293"/>
    </location>
</feature>
<feature type="transmembrane region" description="Helical" evidence="10">
    <location>
        <begin position="94"/>
        <end position="121"/>
    </location>
</feature>
<dbReference type="Pfam" id="PF03605">
    <property type="entry name" value="DcuA_DcuB"/>
    <property type="match status" value="2"/>
</dbReference>
<gene>
    <name evidence="11" type="ORF">WJX64_05015</name>
</gene>
<evidence type="ECO:0000256" key="3">
    <source>
        <dbReference type="ARBA" id="ARBA00022448"/>
    </source>
</evidence>
<evidence type="ECO:0000256" key="1">
    <source>
        <dbReference type="ARBA" id="ARBA00004429"/>
    </source>
</evidence>
<reference evidence="11 12" key="1">
    <citation type="submission" date="2024-03" db="EMBL/GenBank/DDBJ databases">
        <title>YIM 134122 draft genome.</title>
        <authorList>
            <person name="Zuo S."/>
            <person name="Xiong L."/>
        </authorList>
    </citation>
    <scope>NUCLEOTIDE SEQUENCE [LARGE SCALE GENOMIC DNA]</scope>
    <source>
        <strain evidence="11 12">YIM 134122</strain>
    </source>
</reference>
<protein>
    <submittedName>
        <fullName evidence="11">Anaerobic C4-dicarboxylate transporter family protein</fullName>
    </submittedName>
</protein>
<keyword evidence="4" id="KW-1003">Cell membrane</keyword>
<feature type="transmembrane region" description="Helical" evidence="10">
    <location>
        <begin position="308"/>
        <end position="330"/>
    </location>
</feature>
<dbReference type="PANTHER" id="PTHR36106">
    <property type="entry name" value="ANAEROBIC C4-DICARBOXYLATE TRANSPORTER DCUB"/>
    <property type="match status" value="1"/>
</dbReference>
<name>A0ABU9W1N1_9MICO</name>
<feature type="transmembrane region" description="Helical" evidence="10">
    <location>
        <begin position="52"/>
        <end position="74"/>
    </location>
</feature>
<feature type="transmembrane region" description="Helical" evidence="10">
    <location>
        <begin position="342"/>
        <end position="361"/>
    </location>
</feature>
<dbReference type="Proteomes" id="UP001425155">
    <property type="component" value="Unassembled WGS sequence"/>
</dbReference>
<sequence>METVSIILQAVVVIGAIAMGVRTGGLGLGLWGVVGTVILVFGFRLPPGSIPVDAFFIIIAVITASSAMQAAGGIDYLVAIASKIIQRNPKRLTYVAPIVAFVFTVLSGTSNIFLALIPVIYETSYRNGQRPERALAASTVTSGLGITASPVSAAMAAYIVLMDGTGYGLPQILLITIPAAIVACIVTSFVQQRIGKDLLDDPVYLKRVEAGTVEMPAALAARYEARVGASAGSATTTTTASTKATGDSGSGAGRVKAAGTAPARIEHPVPPGGAISAYIFVTGTLLIVLFGLFPDLRPAFPDEEGEVVAIGMTTIIEMVMFTVALAIILARRVKPSLVVEQPLLKAGFVAAVALFGIAWMADTFISANEETIIEPLGAMIEANPLLLAVALFVVCGLTTSQSATTNTLIPIALAAGLAPGVITAMWPSLIGVWLFPANGSQIASVETDLTGSTKLTQVPVWHSFTIPMLVSWVAVVLAGLLIQLVVPA</sequence>
<feature type="region of interest" description="Disordered" evidence="9">
    <location>
        <begin position="234"/>
        <end position="255"/>
    </location>
</feature>
<evidence type="ECO:0000256" key="10">
    <source>
        <dbReference type="SAM" id="Phobius"/>
    </source>
</evidence>